<dbReference type="EMBL" id="SZPU01000042">
    <property type="protein sequence ID" value="TKI67905.1"/>
    <property type="molecule type" value="Genomic_DNA"/>
</dbReference>
<reference evidence="1 2" key="1">
    <citation type="submission" date="2019-04" db="EMBL/GenBank/DDBJ databases">
        <title>Lysinibacillus genome sequencing.</title>
        <authorList>
            <person name="Dunlap C."/>
        </authorList>
    </citation>
    <scope>NUCLEOTIDE SEQUENCE [LARGE SCALE GENOMIC DNA]</scope>
    <source>
        <strain evidence="1 2">CCTCC AB 2010389</strain>
    </source>
</reference>
<organism evidence="1 2">
    <name type="scientific">Lysinibacillus mangiferihumi</name>
    <dbReference type="NCBI Taxonomy" id="1130819"/>
    <lineage>
        <taxon>Bacteria</taxon>
        <taxon>Bacillati</taxon>
        <taxon>Bacillota</taxon>
        <taxon>Bacilli</taxon>
        <taxon>Bacillales</taxon>
        <taxon>Bacillaceae</taxon>
        <taxon>Lysinibacillus</taxon>
    </lineage>
</organism>
<dbReference type="RefSeq" id="WP_107895477.1">
    <property type="nucleotide sequence ID" value="NZ_PYWM01000010.1"/>
</dbReference>
<comment type="caution">
    <text evidence="1">The sequence shown here is derived from an EMBL/GenBank/DDBJ whole genome shotgun (WGS) entry which is preliminary data.</text>
</comment>
<dbReference type="AlphaFoldDB" id="A0A4U2Z2M5"/>
<dbReference type="Proteomes" id="UP000308744">
    <property type="component" value="Unassembled WGS sequence"/>
</dbReference>
<proteinExistence type="predicted"/>
<gene>
    <name evidence="1" type="ORF">FC756_12035</name>
</gene>
<evidence type="ECO:0000313" key="2">
    <source>
        <dbReference type="Proteomes" id="UP000308744"/>
    </source>
</evidence>
<name>A0A4U2Z2M5_9BACI</name>
<accession>A0A4U2Z2M5</accession>
<keyword evidence="2" id="KW-1185">Reference proteome</keyword>
<protein>
    <submittedName>
        <fullName evidence="1">Uncharacterized protein</fullName>
    </submittedName>
</protein>
<evidence type="ECO:0000313" key="1">
    <source>
        <dbReference type="EMBL" id="TKI67905.1"/>
    </source>
</evidence>
<sequence length="133" mass="15877">MLEHESYSFSRLFLNRNLEFFFIQGVNDSDNFDEYWDGRTIEVIGYAVIYIDFETNEQKNFIYLIDSDNKKYDNAIKNTKKFIEQMTLSDKLSDRENFKIIKTKINGRVVSEPYKDFIKVVAKNEIPEFVLDL</sequence>